<evidence type="ECO:0000256" key="1">
    <source>
        <dbReference type="ARBA" id="ARBA00010139"/>
    </source>
</evidence>
<dbReference type="Pfam" id="PF00743">
    <property type="entry name" value="FMO-like"/>
    <property type="match status" value="1"/>
</dbReference>
<dbReference type="RefSeq" id="WP_344411641.1">
    <property type="nucleotide sequence ID" value="NZ_BAAAQK010000001.1"/>
</dbReference>
<keyword evidence="3" id="KW-0274">FAD</keyword>
<accession>A0ABN2MID7</accession>
<comment type="similarity">
    <text evidence="1">Belongs to the FAD-binding monooxygenase family.</text>
</comment>
<dbReference type="EMBL" id="BAAAQK010000001">
    <property type="protein sequence ID" value="GAA1828395.1"/>
    <property type="molecule type" value="Genomic_DNA"/>
</dbReference>
<dbReference type="InterPro" id="IPR051209">
    <property type="entry name" value="FAD-bind_Monooxygenase_sf"/>
</dbReference>
<organism evidence="5 6">
    <name type="scientific">Pseudonocardia ailaonensis</name>
    <dbReference type="NCBI Taxonomy" id="367279"/>
    <lineage>
        <taxon>Bacteria</taxon>
        <taxon>Bacillati</taxon>
        <taxon>Actinomycetota</taxon>
        <taxon>Actinomycetes</taxon>
        <taxon>Pseudonocardiales</taxon>
        <taxon>Pseudonocardiaceae</taxon>
        <taxon>Pseudonocardia</taxon>
    </lineage>
</organism>
<dbReference type="Proteomes" id="UP001500449">
    <property type="component" value="Unassembled WGS sequence"/>
</dbReference>
<evidence type="ECO:0000313" key="6">
    <source>
        <dbReference type="Proteomes" id="UP001500449"/>
    </source>
</evidence>
<dbReference type="PRINTS" id="PR00411">
    <property type="entry name" value="PNDRDTASEI"/>
</dbReference>
<dbReference type="InterPro" id="IPR036188">
    <property type="entry name" value="FAD/NAD-bd_sf"/>
</dbReference>
<protein>
    <submittedName>
        <fullName evidence="5">NAD(P)/FAD-dependent oxidoreductase</fullName>
    </submittedName>
</protein>
<evidence type="ECO:0000256" key="4">
    <source>
        <dbReference type="ARBA" id="ARBA00023002"/>
    </source>
</evidence>
<keyword evidence="2" id="KW-0285">Flavoprotein</keyword>
<name>A0ABN2MID7_9PSEU</name>
<dbReference type="PANTHER" id="PTHR42877">
    <property type="entry name" value="L-ORNITHINE N(5)-MONOOXYGENASE-RELATED"/>
    <property type="match status" value="1"/>
</dbReference>
<evidence type="ECO:0000313" key="5">
    <source>
        <dbReference type="EMBL" id="GAA1828395.1"/>
    </source>
</evidence>
<keyword evidence="4" id="KW-0560">Oxidoreductase</keyword>
<sequence length="640" mass="70228">MTPSPDPTPRAAPRAVLDAVDVANVPTLLMVLVQLTGDLRWLDAPFRPRRPPGLSIDDTGGLPDEVQREVREAAKAALAAWFTGTPPALPEPSAELMTRMLSVSLGEDVPPECTALSASMLVDATGRTSGPAEAAPPTPPPGFRAIVIGAGVSGIAAGVQLDALGIDYRIYERDAGVGGTWLVNRYPGCGVDTPSHLYSYSFAPADWSRYFAHRDEVLAYLERVVDDFGLHDRIALQTSVERAVWDDVAGTWTVTVRHPDGSTTDEICTVLVSAVGAFGTPVVPDIPGRDGFEGRIAHTARWPEDIALEGRRVAVIGNGASAMQLVPAIAGVAAHVDVYQRSPQWTSPIEPGFAAEIPPPVRRLLEAVPLFRAWLRIREAWIFNDKAYPTLQIDPDWPDPDHSLNAESARMRRYLERHVRTSLGESAMLDRVVPDYPPFGKRMLLDHGWYSTITRDDVTLRTDPIERIDADAVVTADGPHPADVIVFATGFDVVRFLASVEIVGRSGTSLREAWDDDDARAYLGTSVSGFPNLFILYGPNTQAGHGGSLMFAVEAQLTYVVDLLRQMFEENLQRIEVRKDVFDEYNERVDEAHAGMVWAHPGMTTYYRNARGRVVVNSPWRVVDFWTMTRSADLDDFETA</sequence>
<reference evidence="5 6" key="1">
    <citation type="journal article" date="2019" name="Int. J. Syst. Evol. Microbiol.">
        <title>The Global Catalogue of Microorganisms (GCM) 10K type strain sequencing project: providing services to taxonomists for standard genome sequencing and annotation.</title>
        <authorList>
            <consortium name="The Broad Institute Genomics Platform"/>
            <consortium name="The Broad Institute Genome Sequencing Center for Infectious Disease"/>
            <person name="Wu L."/>
            <person name="Ma J."/>
        </authorList>
    </citation>
    <scope>NUCLEOTIDE SEQUENCE [LARGE SCALE GENOMIC DNA]</scope>
    <source>
        <strain evidence="5 6">JCM 16009</strain>
    </source>
</reference>
<keyword evidence="6" id="KW-1185">Reference proteome</keyword>
<dbReference type="PANTHER" id="PTHR42877:SF4">
    <property type="entry name" value="FAD_NAD(P)-BINDING DOMAIN-CONTAINING PROTEIN-RELATED"/>
    <property type="match status" value="1"/>
</dbReference>
<comment type="caution">
    <text evidence="5">The sequence shown here is derived from an EMBL/GenBank/DDBJ whole genome shotgun (WGS) entry which is preliminary data.</text>
</comment>
<proteinExistence type="inferred from homology"/>
<evidence type="ECO:0000256" key="2">
    <source>
        <dbReference type="ARBA" id="ARBA00022630"/>
    </source>
</evidence>
<dbReference type="Gene3D" id="3.50.50.60">
    <property type="entry name" value="FAD/NAD(P)-binding domain"/>
    <property type="match status" value="2"/>
</dbReference>
<dbReference type="SUPFAM" id="SSF51905">
    <property type="entry name" value="FAD/NAD(P)-binding domain"/>
    <property type="match status" value="1"/>
</dbReference>
<evidence type="ECO:0000256" key="3">
    <source>
        <dbReference type="ARBA" id="ARBA00022827"/>
    </source>
</evidence>
<dbReference type="InterPro" id="IPR020946">
    <property type="entry name" value="Flavin_mOase-like"/>
</dbReference>
<gene>
    <name evidence="5" type="ORF">GCM10009836_02680</name>
</gene>